<keyword evidence="1" id="KW-0812">Transmembrane</keyword>
<feature type="transmembrane region" description="Helical" evidence="1">
    <location>
        <begin position="21"/>
        <end position="44"/>
    </location>
</feature>
<protein>
    <submittedName>
        <fullName evidence="2">Uncharacterized protein</fullName>
    </submittedName>
</protein>
<evidence type="ECO:0000256" key="1">
    <source>
        <dbReference type="SAM" id="Phobius"/>
    </source>
</evidence>
<sequence>MASRPPDDRMRATPPTDRERGRFLVLNVVRLSGAALVLVALLVLNGAIGLPAVVGWVFLGVGLLDVFVVPQLLARKWRTPPE</sequence>
<reference evidence="2" key="1">
    <citation type="submission" date="2022-09" db="EMBL/GenBank/DDBJ databases">
        <title>The genome sequence of Tsuneonella sp. YG55.</title>
        <authorList>
            <person name="Liu Y."/>
        </authorList>
    </citation>
    <scope>NUCLEOTIDE SEQUENCE</scope>
    <source>
        <strain evidence="2">YG55</strain>
    </source>
</reference>
<evidence type="ECO:0000313" key="3">
    <source>
        <dbReference type="Proteomes" id="UP001142648"/>
    </source>
</evidence>
<keyword evidence="3" id="KW-1185">Reference proteome</keyword>
<comment type="caution">
    <text evidence="2">The sequence shown here is derived from an EMBL/GenBank/DDBJ whole genome shotgun (WGS) entry which is preliminary data.</text>
</comment>
<organism evidence="2 3">
    <name type="scientific">Tsuneonella litorea</name>
    <dbReference type="NCBI Taxonomy" id="2976475"/>
    <lineage>
        <taxon>Bacteria</taxon>
        <taxon>Pseudomonadati</taxon>
        <taxon>Pseudomonadota</taxon>
        <taxon>Alphaproteobacteria</taxon>
        <taxon>Sphingomonadales</taxon>
        <taxon>Erythrobacteraceae</taxon>
        <taxon>Tsuneonella</taxon>
    </lineage>
</organism>
<gene>
    <name evidence="2" type="ORF">N0B51_08450</name>
</gene>
<name>A0A9X3AKZ6_9SPHN</name>
<dbReference type="AlphaFoldDB" id="A0A9X3AKZ6"/>
<evidence type="ECO:0000313" key="2">
    <source>
        <dbReference type="EMBL" id="MCT2559009.1"/>
    </source>
</evidence>
<dbReference type="Proteomes" id="UP001142648">
    <property type="component" value="Unassembled WGS sequence"/>
</dbReference>
<keyword evidence="1" id="KW-0472">Membrane</keyword>
<feature type="transmembrane region" description="Helical" evidence="1">
    <location>
        <begin position="50"/>
        <end position="69"/>
    </location>
</feature>
<keyword evidence="1" id="KW-1133">Transmembrane helix</keyword>
<proteinExistence type="predicted"/>
<dbReference type="RefSeq" id="WP_259961884.1">
    <property type="nucleotide sequence ID" value="NZ_JAOAMV010000004.1"/>
</dbReference>
<dbReference type="EMBL" id="JAOAMV010000004">
    <property type="protein sequence ID" value="MCT2559009.1"/>
    <property type="molecule type" value="Genomic_DNA"/>
</dbReference>
<accession>A0A9X3AKZ6</accession>